<name>A0ACC0BRZ4_CATRO</name>
<sequence>MPFLDAIRKAPTSKNFTVATAIMRNEQTTHLYFSSVVSTGNEQDGNAHTPCVIITDKKITFWKKLEIGGDHPCFQEKDMDSKMRDLASLLDQISTRPISKVREMCCLAKEILSLVLPEDLDMTLTFAPESSDSGLGSESGFSSGSGSSSRGRVRPPRAPRGRGRGRRSGRSSLSSLGSVIDPSTGSTFPLIEVFPSFMYPFIENWKNMVGDSNYGYRIVADFVFADEHQWPEVRRRTCFKLELTNIYILLFGSLDTPNSLYVIANAFNLCVVLITDWVYDYISFVLMYAYCTLYACNDNIIVMIESAVGQSLIPTGLQIGTRDMLEHIYQEIPFMLTCSCFCN</sequence>
<evidence type="ECO:0000313" key="1">
    <source>
        <dbReference type="EMBL" id="KAI5675426.1"/>
    </source>
</evidence>
<gene>
    <name evidence="1" type="ORF">M9H77_06376</name>
</gene>
<protein>
    <submittedName>
        <fullName evidence="1">Uncharacterized protein</fullName>
    </submittedName>
</protein>
<accession>A0ACC0BRZ4</accession>
<dbReference type="EMBL" id="CM044702">
    <property type="protein sequence ID" value="KAI5675426.1"/>
    <property type="molecule type" value="Genomic_DNA"/>
</dbReference>
<comment type="caution">
    <text evidence="1">The sequence shown here is derived from an EMBL/GenBank/DDBJ whole genome shotgun (WGS) entry which is preliminary data.</text>
</comment>
<dbReference type="Proteomes" id="UP001060085">
    <property type="component" value="Linkage Group LG02"/>
</dbReference>
<proteinExistence type="predicted"/>
<evidence type="ECO:0000313" key="2">
    <source>
        <dbReference type="Proteomes" id="UP001060085"/>
    </source>
</evidence>
<keyword evidence="2" id="KW-1185">Reference proteome</keyword>
<organism evidence="1 2">
    <name type="scientific">Catharanthus roseus</name>
    <name type="common">Madagascar periwinkle</name>
    <name type="synonym">Vinca rosea</name>
    <dbReference type="NCBI Taxonomy" id="4058"/>
    <lineage>
        <taxon>Eukaryota</taxon>
        <taxon>Viridiplantae</taxon>
        <taxon>Streptophyta</taxon>
        <taxon>Embryophyta</taxon>
        <taxon>Tracheophyta</taxon>
        <taxon>Spermatophyta</taxon>
        <taxon>Magnoliopsida</taxon>
        <taxon>eudicotyledons</taxon>
        <taxon>Gunneridae</taxon>
        <taxon>Pentapetalae</taxon>
        <taxon>asterids</taxon>
        <taxon>lamiids</taxon>
        <taxon>Gentianales</taxon>
        <taxon>Apocynaceae</taxon>
        <taxon>Rauvolfioideae</taxon>
        <taxon>Vinceae</taxon>
        <taxon>Catharanthinae</taxon>
        <taxon>Catharanthus</taxon>
    </lineage>
</organism>
<reference evidence="2" key="1">
    <citation type="journal article" date="2023" name="Nat. Plants">
        <title>Single-cell RNA sequencing provides a high-resolution roadmap for understanding the multicellular compartmentation of specialized metabolism.</title>
        <authorList>
            <person name="Sun S."/>
            <person name="Shen X."/>
            <person name="Li Y."/>
            <person name="Li Y."/>
            <person name="Wang S."/>
            <person name="Li R."/>
            <person name="Zhang H."/>
            <person name="Shen G."/>
            <person name="Guo B."/>
            <person name="Wei J."/>
            <person name="Xu J."/>
            <person name="St-Pierre B."/>
            <person name="Chen S."/>
            <person name="Sun C."/>
        </authorList>
    </citation>
    <scope>NUCLEOTIDE SEQUENCE [LARGE SCALE GENOMIC DNA]</scope>
</reference>